<dbReference type="SUPFAM" id="SSF51445">
    <property type="entry name" value="(Trans)glycosidases"/>
    <property type="match status" value="1"/>
</dbReference>
<feature type="region of interest" description="Disordered" evidence="1">
    <location>
        <begin position="451"/>
        <end position="704"/>
    </location>
</feature>
<reference evidence="4" key="1">
    <citation type="submission" date="2016-10" db="EMBL/GenBank/DDBJ databases">
        <authorList>
            <person name="Varghese N."/>
            <person name="Submissions S."/>
        </authorList>
    </citation>
    <scope>NUCLEOTIDE SEQUENCE [LARGE SCALE GENOMIC DNA]</scope>
    <source>
        <strain evidence="4">UNC267MFSha1.1M11</strain>
    </source>
</reference>
<accession>A0A1G4WU56</accession>
<keyword evidence="2" id="KW-0812">Transmembrane</keyword>
<evidence type="ECO:0000313" key="4">
    <source>
        <dbReference type="Proteomes" id="UP000199707"/>
    </source>
</evidence>
<keyword evidence="2" id="KW-0472">Membrane</keyword>
<evidence type="ECO:0000256" key="2">
    <source>
        <dbReference type="SAM" id="Phobius"/>
    </source>
</evidence>
<feature type="compositionally biased region" description="Basic and acidic residues" evidence="1">
    <location>
        <begin position="609"/>
        <end position="619"/>
    </location>
</feature>
<feature type="compositionally biased region" description="Polar residues" evidence="1">
    <location>
        <begin position="620"/>
        <end position="629"/>
    </location>
</feature>
<feature type="compositionally biased region" description="Basic and acidic residues" evidence="1">
    <location>
        <begin position="630"/>
        <end position="644"/>
    </location>
</feature>
<protein>
    <submittedName>
        <fullName evidence="3">Cellulase (Glycosyl hydrolase family 5)</fullName>
    </submittedName>
</protein>
<feature type="compositionally biased region" description="Low complexity" evidence="1">
    <location>
        <begin position="683"/>
        <end position="704"/>
    </location>
</feature>
<dbReference type="STRING" id="1502745.SAMN02799620_04809"/>
<sequence length="704" mass="73453">MSHALRHFRRVAIRSVIAVTAVALFAATTSQYLLPTNQNGHVPAVQQASYDIINTAAIDESPTTIGIAESNLYSMSNAEIDKALDKMLSLGVTNVRVGVFWLNIQPTSATKYNWAKTDYIVKAASDRGMGILGVLNKTPPWAGSLGNGHPDPDTYAKFAATVAERYAGQISAYEIWNEPNGFLEWNPVSAASYTEMLKKAYTAIKTVAASTNQDIKVIGGVVGAGLTLGNLTLDPVSFVTQMYANGAQGYFDAISFHPYNYSVKFSAGPANTWPGTSALAQLQAIRALMNVKGDADLKIWISEYGQPTVSGTAADLQKQADFMEDMIRTWQKFLNGGPIFIYNVKDTGPANSTNTEHHFGLFDYSWNEKAAADVIRKLILELTGPKPTNPTKPKPQTGLAAFAHQLASMVATIINFVPMTAMAVMKAVKNLLGGIFGTAKVATAAARVAAAGSEADTTSAVTAESVEKTPDVGESASARTATTGKHDTTTATATLADTKTEEKPASTDVDSEAAATTADPVAEVDVTTEPATEVTEVATEPQTEVATEVATETKTATTTASETSTATEPATETTTGTAAVSDPKAPAEPDAKPDTKPDTKSDSTSGTKSDADTKSETKTEAASTAGSSPKTDDTKGDKATRPDAKSGPGVKGTNPKKAVKPKPAPKPRTPEPATAAVTSESRATAGAGASSGKSDASSGKTASE</sequence>
<dbReference type="InterPro" id="IPR017853">
    <property type="entry name" value="GH"/>
</dbReference>
<feature type="transmembrane region" description="Helical" evidence="2">
    <location>
        <begin position="12"/>
        <end position="34"/>
    </location>
</feature>
<dbReference type="AlphaFoldDB" id="A0A1G4WU56"/>
<gene>
    <name evidence="3" type="ORF">SAMN02799620_04809</name>
</gene>
<dbReference type="EMBL" id="FMUB01000011">
    <property type="protein sequence ID" value="SCX29537.1"/>
    <property type="molecule type" value="Genomic_DNA"/>
</dbReference>
<keyword evidence="3" id="KW-0378">Hydrolase</keyword>
<feature type="compositionally biased region" description="Low complexity" evidence="1">
    <location>
        <begin position="521"/>
        <end position="584"/>
    </location>
</feature>
<feature type="compositionally biased region" description="Basic and acidic residues" evidence="1">
    <location>
        <begin position="585"/>
        <end position="601"/>
    </location>
</feature>
<dbReference type="PANTHER" id="PTHR12631">
    <property type="entry name" value="ALPHA-L-IDURONIDASE"/>
    <property type="match status" value="1"/>
</dbReference>
<dbReference type="Proteomes" id="UP000199707">
    <property type="component" value="Unassembled WGS sequence"/>
</dbReference>
<dbReference type="PANTHER" id="PTHR12631:SF10">
    <property type="entry name" value="BETA-XYLOSIDASE-LIKE PROTEIN-RELATED"/>
    <property type="match status" value="1"/>
</dbReference>
<name>A0A1G4WU56_9MYCO</name>
<keyword evidence="2" id="KW-1133">Transmembrane helix</keyword>
<evidence type="ECO:0000313" key="3">
    <source>
        <dbReference type="EMBL" id="SCX29537.1"/>
    </source>
</evidence>
<dbReference type="Gene3D" id="3.20.20.80">
    <property type="entry name" value="Glycosidases"/>
    <property type="match status" value="1"/>
</dbReference>
<evidence type="ECO:0000256" key="1">
    <source>
        <dbReference type="SAM" id="MobiDB-lite"/>
    </source>
</evidence>
<dbReference type="InterPro" id="IPR051923">
    <property type="entry name" value="Glycosyl_Hydrolase_39"/>
</dbReference>
<dbReference type="GO" id="GO:0004553">
    <property type="term" value="F:hydrolase activity, hydrolyzing O-glycosyl compounds"/>
    <property type="evidence" value="ECO:0007669"/>
    <property type="project" value="TreeGrafter"/>
</dbReference>
<feature type="compositionally biased region" description="Low complexity" evidence="1">
    <location>
        <begin position="478"/>
        <end position="497"/>
    </location>
</feature>
<proteinExistence type="predicted"/>
<organism evidence="3 4">
    <name type="scientific">Mycolicibacterium fluoranthenivorans</name>
    <dbReference type="NCBI Taxonomy" id="258505"/>
    <lineage>
        <taxon>Bacteria</taxon>
        <taxon>Bacillati</taxon>
        <taxon>Actinomycetota</taxon>
        <taxon>Actinomycetes</taxon>
        <taxon>Mycobacteriales</taxon>
        <taxon>Mycobacteriaceae</taxon>
        <taxon>Mycolicibacterium</taxon>
    </lineage>
</organism>